<proteinExistence type="predicted"/>
<feature type="non-terminal residue" evidence="1">
    <location>
        <position position="65"/>
    </location>
</feature>
<reference evidence="1" key="1">
    <citation type="submission" date="2021-02" db="EMBL/GenBank/DDBJ databases">
        <authorList>
            <person name="Nowell W R."/>
        </authorList>
    </citation>
    <scope>NUCLEOTIDE SEQUENCE</scope>
</reference>
<protein>
    <submittedName>
        <fullName evidence="1">Uncharacterized protein</fullName>
    </submittedName>
</protein>
<organism evidence="1 2">
    <name type="scientific">Adineta steineri</name>
    <dbReference type="NCBI Taxonomy" id="433720"/>
    <lineage>
        <taxon>Eukaryota</taxon>
        <taxon>Metazoa</taxon>
        <taxon>Spiralia</taxon>
        <taxon>Gnathifera</taxon>
        <taxon>Rotifera</taxon>
        <taxon>Eurotatoria</taxon>
        <taxon>Bdelloidea</taxon>
        <taxon>Adinetida</taxon>
        <taxon>Adinetidae</taxon>
        <taxon>Adineta</taxon>
    </lineage>
</organism>
<evidence type="ECO:0000313" key="1">
    <source>
        <dbReference type="EMBL" id="CAF4424632.1"/>
    </source>
</evidence>
<dbReference type="AlphaFoldDB" id="A0A820QU91"/>
<accession>A0A820QU91</accession>
<gene>
    <name evidence="1" type="ORF">OXD698_LOCUS52855</name>
</gene>
<dbReference type="Proteomes" id="UP000663844">
    <property type="component" value="Unassembled WGS sequence"/>
</dbReference>
<comment type="caution">
    <text evidence="1">The sequence shown here is derived from an EMBL/GenBank/DDBJ whole genome shotgun (WGS) entry which is preliminary data.</text>
</comment>
<sequence>MAERSSLPVSVDESLMAILNEIGDNDINFESHELRSSYPNTITISNVHETSIIDEEYQIRTLGQQ</sequence>
<name>A0A820QU91_9BILA</name>
<dbReference type="EMBL" id="CAJOAZ010029371">
    <property type="protein sequence ID" value="CAF4424632.1"/>
    <property type="molecule type" value="Genomic_DNA"/>
</dbReference>
<evidence type="ECO:0000313" key="2">
    <source>
        <dbReference type="Proteomes" id="UP000663844"/>
    </source>
</evidence>